<evidence type="ECO:0000313" key="2">
    <source>
        <dbReference type="EMBL" id="CAF1630257.1"/>
    </source>
</evidence>
<name>A0A816CYL2_ADIRI</name>
<evidence type="ECO:0000313" key="1">
    <source>
        <dbReference type="EMBL" id="CAF1366049.1"/>
    </source>
</evidence>
<dbReference type="Gene3D" id="1.25.40.10">
    <property type="entry name" value="Tetratricopeptide repeat domain"/>
    <property type="match status" value="1"/>
</dbReference>
<organism evidence="2 3">
    <name type="scientific">Adineta ricciae</name>
    <name type="common">Rotifer</name>
    <dbReference type="NCBI Taxonomy" id="249248"/>
    <lineage>
        <taxon>Eukaryota</taxon>
        <taxon>Metazoa</taxon>
        <taxon>Spiralia</taxon>
        <taxon>Gnathifera</taxon>
        <taxon>Rotifera</taxon>
        <taxon>Eurotatoria</taxon>
        <taxon>Bdelloidea</taxon>
        <taxon>Adinetida</taxon>
        <taxon>Adinetidae</taxon>
        <taxon>Adineta</taxon>
    </lineage>
</organism>
<dbReference type="Proteomes" id="UP000663828">
    <property type="component" value="Unassembled WGS sequence"/>
</dbReference>
<reference evidence="2" key="1">
    <citation type="submission" date="2021-02" db="EMBL/GenBank/DDBJ databases">
        <authorList>
            <person name="Nowell W R."/>
        </authorList>
    </citation>
    <scope>NUCLEOTIDE SEQUENCE</scope>
</reference>
<dbReference type="Proteomes" id="UP000663852">
    <property type="component" value="Unassembled WGS sequence"/>
</dbReference>
<dbReference type="AlphaFoldDB" id="A0A816CYL2"/>
<dbReference type="Gene3D" id="3.90.176.10">
    <property type="entry name" value="Toxin ADP-ribosyltransferase, Chain A, domain 1"/>
    <property type="match status" value="1"/>
</dbReference>
<comment type="caution">
    <text evidence="2">The sequence shown here is derived from an EMBL/GenBank/DDBJ whole genome shotgun (WGS) entry which is preliminary data.</text>
</comment>
<dbReference type="InterPro" id="IPR011990">
    <property type="entry name" value="TPR-like_helical_dom_sf"/>
</dbReference>
<protein>
    <submittedName>
        <fullName evidence="2">Uncharacterized protein</fullName>
    </submittedName>
</protein>
<accession>A0A816CYL2</accession>
<dbReference type="SUPFAM" id="SSF56399">
    <property type="entry name" value="ADP-ribosylation"/>
    <property type="match status" value="1"/>
</dbReference>
<dbReference type="OrthoDB" id="10050094at2759"/>
<evidence type="ECO:0000313" key="3">
    <source>
        <dbReference type="Proteomes" id="UP000663828"/>
    </source>
</evidence>
<sequence length="436" mass="52180">MPKIDVQRLSEDLYIQNTMMFSSSSNRDVSLMYQDPALNENSFLQNVVFQIEVDLKKRSAPYADIHTKSQFPDENEVLFMLGHRFKVQNVKFINEENHYLVKLLLLNNFEPIDVRTSNDYSPRRNLKNCISTLTYQMFYIPVTKLNIIYHEFMNLYPSERWIEAVKIYRYGQYLQLREQQPCLAIEKYHHALHIWDSFTNDDDLNCSIDICHQSLRSAHDTIEENFTQALTYYERAFNNFRSEYERTEICEHLTNIYAHQMELHYQDDQFMKQYGLKAIKYRKQYNEIICLNDPYDRLKVAENSYQKALDIYQQQDERDQSSINVCIDNIVQIYVEEKKDFKSAIVYQKLKHDFKLECNELEEDDDENTLRQKKRRIARSHRDLAELYKRNKQYSLASEHKKQANALDKDKQSDHTTTTCSFITMCITAVSNKFHT</sequence>
<gene>
    <name evidence="1" type="ORF">EDS130_LOCUS34101</name>
    <name evidence="2" type="ORF">XAT740_LOCUS51533</name>
</gene>
<keyword evidence="3" id="KW-1185">Reference proteome</keyword>
<proteinExistence type="predicted"/>
<dbReference type="EMBL" id="CAJNOJ010000281">
    <property type="protein sequence ID" value="CAF1366049.1"/>
    <property type="molecule type" value="Genomic_DNA"/>
</dbReference>
<dbReference type="EMBL" id="CAJNOR010008218">
    <property type="protein sequence ID" value="CAF1630257.1"/>
    <property type="molecule type" value="Genomic_DNA"/>
</dbReference>